<dbReference type="Pfam" id="PF14384">
    <property type="entry name" value="BrnA_antitoxin"/>
    <property type="match status" value="1"/>
</dbReference>
<proteinExistence type="predicted"/>
<organism evidence="1 2">
    <name type="scientific">Acidithiobacillus ferrivorans SS3</name>
    <dbReference type="NCBI Taxonomy" id="743299"/>
    <lineage>
        <taxon>Bacteria</taxon>
        <taxon>Pseudomonadati</taxon>
        <taxon>Pseudomonadota</taxon>
        <taxon>Acidithiobacillia</taxon>
        <taxon>Acidithiobacillales</taxon>
        <taxon>Acidithiobacillaceae</taxon>
        <taxon>Acidithiobacillus</taxon>
    </lineage>
</organism>
<dbReference type="EMBL" id="CP002985">
    <property type="protein sequence ID" value="AEM47355.1"/>
    <property type="molecule type" value="Genomic_DNA"/>
</dbReference>
<dbReference type="InterPro" id="IPR025528">
    <property type="entry name" value="BrnA_antitoxin"/>
</dbReference>
<dbReference type="KEGG" id="afi:Acife_1198"/>
<gene>
    <name evidence="1" type="ORF">Acife_1198</name>
</gene>
<dbReference type="HOGENOM" id="CLU_2128033_0_0_6"/>
<protein>
    <recommendedName>
        <fullName evidence="3">CopG family transcriptional regulator</fullName>
    </recommendedName>
</protein>
<dbReference type="STRING" id="743299.Acife_1198"/>
<dbReference type="RefSeq" id="WP_014028612.1">
    <property type="nucleotide sequence ID" value="NC_015942.1"/>
</dbReference>
<dbReference type="Proteomes" id="UP000009220">
    <property type="component" value="Chromosome"/>
</dbReference>
<dbReference type="AlphaFoldDB" id="G0JPC4"/>
<evidence type="ECO:0000313" key="1">
    <source>
        <dbReference type="EMBL" id="AEM47355.1"/>
    </source>
</evidence>
<reference evidence="1 2" key="1">
    <citation type="journal article" date="2011" name="J. Bacteriol.">
        <title>Draft genome of the psychrotolerant acidophile Acidithiobacillus ferrivorans SS3.</title>
        <authorList>
            <person name="Liljeqvist M."/>
            <person name="Valdes J."/>
            <person name="Holmes D.S."/>
            <person name="Dopson M."/>
        </authorList>
    </citation>
    <scope>NUCLEOTIDE SEQUENCE [LARGE SCALE GENOMIC DNA]</scope>
    <source>
        <strain evidence="1 2">SS3</strain>
    </source>
</reference>
<evidence type="ECO:0008006" key="3">
    <source>
        <dbReference type="Google" id="ProtNLM"/>
    </source>
</evidence>
<accession>G0JPC4</accession>
<sequence length="113" mass="12670">MFAIAFDLTVKEYDLERLTVKRRGPLPGLSGIPEAPETEVNDRVQVTLTLDRDVTAFFEAQAQQSGARTFTTAVNQALRQYIAALTRRLKRRCSTLAQSVTSWASCLACRWTC</sequence>
<evidence type="ECO:0000313" key="2">
    <source>
        <dbReference type="Proteomes" id="UP000009220"/>
    </source>
</evidence>
<name>G0JPC4_9PROT</name>